<dbReference type="Pfam" id="PF00887">
    <property type="entry name" value="ACBP"/>
    <property type="match status" value="1"/>
</dbReference>
<feature type="repeat" description="ANK" evidence="5">
    <location>
        <begin position="167"/>
        <end position="199"/>
    </location>
</feature>
<dbReference type="InterPro" id="IPR002110">
    <property type="entry name" value="Ankyrin_rpt"/>
</dbReference>
<evidence type="ECO:0000313" key="8">
    <source>
        <dbReference type="Proteomes" id="UP001566132"/>
    </source>
</evidence>
<dbReference type="SUPFAM" id="SSF47027">
    <property type="entry name" value="Acyl-CoA binding protein"/>
    <property type="match status" value="1"/>
</dbReference>
<evidence type="ECO:0000259" key="6">
    <source>
        <dbReference type="PROSITE" id="PS51228"/>
    </source>
</evidence>
<feature type="repeat" description="ANK" evidence="5">
    <location>
        <begin position="200"/>
        <end position="232"/>
    </location>
</feature>
<dbReference type="SMART" id="SM00248">
    <property type="entry name" value="ANK"/>
    <property type="match status" value="2"/>
</dbReference>
<feature type="domain" description="ACB" evidence="6">
    <location>
        <begin position="26"/>
        <end position="111"/>
    </location>
</feature>
<dbReference type="InterPro" id="IPR035984">
    <property type="entry name" value="Acyl-CoA-binding_sf"/>
</dbReference>
<dbReference type="InterPro" id="IPR000582">
    <property type="entry name" value="Acyl-CoA-binding_protein"/>
</dbReference>
<dbReference type="PROSITE" id="PS50297">
    <property type="entry name" value="ANK_REP_REGION"/>
    <property type="match status" value="2"/>
</dbReference>
<evidence type="ECO:0000313" key="7">
    <source>
        <dbReference type="EMBL" id="KAL1517256.1"/>
    </source>
</evidence>
<dbReference type="PANTHER" id="PTHR24119:SF0">
    <property type="entry name" value="ACYL-COA-BINDING DOMAIN-CONTAINING PROTEIN 6"/>
    <property type="match status" value="1"/>
</dbReference>
<evidence type="ECO:0000256" key="5">
    <source>
        <dbReference type="PROSITE-ProRule" id="PRU00023"/>
    </source>
</evidence>
<dbReference type="Proteomes" id="UP001566132">
    <property type="component" value="Unassembled WGS sequence"/>
</dbReference>
<comment type="caution">
    <text evidence="7">The sequence shown here is derived from an EMBL/GenBank/DDBJ whole genome shotgun (WGS) entry which is preliminary data.</text>
</comment>
<accession>A0ABD1FGK8</accession>
<keyword evidence="8" id="KW-1185">Reference proteome</keyword>
<keyword evidence="3 5" id="KW-0040">ANK repeat</keyword>
<dbReference type="PROSITE" id="PS51228">
    <property type="entry name" value="ACB_2"/>
    <property type="match status" value="1"/>
</dbReference>
<dbReference type="Pfam" id="PF12796">
    <property type="entry name" value="Ank_2"/>
    <property type="match status" value="1"/>
</dbReference>
<reference evidence="7 8" key="1">
    <citation type="submission" date="2024-05" db="EMBL/GenBank/DDBJ databases">
        <title>Genetic variation in Jamaican populations of the coffee berry borer (Hypothenemus hampei).</title>
        <authorList>
            <person name="Errbii M."/>
            <person name="Myrie A."/>
        </authorList>
    </citation>
    <scope>NUCLEOTIDE SEQUENCE [LARGE SCALE GENOMIC DNA]</scope>
    <source>
        <strain evidence="7">JA-Hopewell-2020-01-JO</strain>
        <tissue evidence="7">Whole body</tissue>
    </source>
</reference>
<name>A0ABD1FGK8_HYPHA</name>
<keyword evidence="4" id="KW-0446">Lipid-binding</keyword>
<evidence type="ECO:0000256" key="2">
    <source>
        <dbReference type="ARBA" id="ARBA00022737"/>
    </source>
</evidence>
<evidence type="ECO:0000256" key="1">
    <source>
        <dbReference type="ARBA" id="ARBA00018419"/>
    </source>
</evidence>
<dbReference type="PRINTS" id="PR00689">
    <property type="entry name" value="ACOABINDINGP"/>
</dbReference>
<proteinExistence type="predicted"/>
<dbReference type="GO" id="GO:0008289">
    <property type="term" value="F:lipid binding"/>
    <property type="evidence" value="ECO:0007669"/>
    <property type="project" value="UniProtKB-KW"/>
</dbReference>
<evidence type="ECO:0000256" key="4">
    <source>
        <dbReference type="ARBA" id="ARBA00023121"/>
    </source>
</evidence>
<dbReference type="SUPFAM" id="SSF48403">
    <property type="entry name" value="Ankyrin repeat"/>
    <property type="match status" value="1"/>
</dbReference>
<dbReference type="InterPro" id="IPR014352">
    <property type="entry name" value="FERM/acyl-CoA-bd_prot_sf"/>
</dbReference>
<evidence type="ECO:0000256" key="3">
    <source>
        <dbReference type="ARBA" id="ARBA00023043"/>
    </source>
</evidence>
<sequence length="252" mass="28155">MACAKPDDYSDLTELGIDVEAELDEDSKEFNKCIRHVQSIAATLDNEVLLKLYGLYKQSIEGPCKAPKPSWYDLKGKSKWESWKSLGDMDQLMAKRQYVQLVLTLAPHLPFKETKDKSNFWVSVSCMAPECKPMNQNVLDYIRNSEVEQVEKFLDENEDKKNELDASGMGLIHYSADIGNSEILQLLITKGININLQDGEGQTALHYASSCGHLDCIKLLLSNGAHCDIKDSDGLTALDIASDESVKKLFST</sequence>
<keyword evidence="2" id="KW-0677">Repeat</keyword>
<dbReference type="InterPro" id="IPR036770">
    <property type="entry name" value="Ankyrin_rpt-contain_sf"/>
</dbReference>
<dbReference type="EMBL" id="JBDJPC010000001">
    <property type="protein sequence ID" value="KAL1517256.1"/>
    <property type="molecule type" value="Genomic_DNA"/>
</dbReference>
<gene>
    <name evidence="7" type="ORF">ABEB36_001043</name>
</gene>
<dbReference type="PANTHER" id="PTHR24119">
    <property type="entry name" value="ACYL-COA-BINDING DOMAIN-CONTAINING PROTEIN 6"/>
    <property type="match status" value="1"/>
</dbReference>
<dbReference type="Gene3D" id="1.25.40.20">
    <property type="entry name" value="Ankyrin repeat-containing domain"/>
    <property type="match status" value="1"/>
</dbReference>
<dbReference type="Gene3D" id="1.20.80.10">
    <property type="match status" value="1"/>
</dbReference>
<dbReference type="PROSITE" id="PS50088">
    <property type="entry name" value="ANK_REPEAT"/>
    <property type="match status" value="2"/>
</dbReference>
<protein>
    <recommendedName>
        <fullName evidence="1">Acyl-CoA-binding domain-containing protein 6</fullName>
    </recommendedName>
</protein>
<organism evidence="7 8">
    <name type="scientific">Hypothenemus hampei</name>
    <name type="common">Coffee berry borer</name>
    <dbReference type="NCBI Taxonomy" id="57062"/>
    <lineage>
        <taxon>Eukaryota</taxon>
        <taxon>Metazoa</taxon>
        <taxon>Ecdysozoa</taxon>
        <taxon>Arthropoda</taxon>
        <taxon>Hexapoda</taxon>
        <taxon>Insecta</taxon>
        <taxon>Pterygota</taxon>
        <taxon>Neoptera</taxon>
        <taxon>Endopterygota</taxon>
        <taxon>Coleoptera</taxon>
        <taxon>Polyphaga</taxon>
        <taxon>Cucujiformia</taxon>
        <taxon>Curculionidae</taxon>
        <taxon>Scolytinae</taxon>
        <taxon>Hypothenemus</taxon>
    </lineage>
</organism>
<dbReference type="AlphaFoldDB" id="A0ABD1FGK8"/>